<feature type="repeat" description="WD" evidence="3">
    <location>
        <begin position="291"/>
        <end position="306"/>
    </location>
</feature>
<gene>
    <name evidence="4" type="ORF">SD28_00680</name>
</gene>
<dbReference type="Gene3D" id="2.130.10.10">
    <property type="entry name" value="YVTN repeat-like/Quinoprotein amine dehydrogenase"/>
    <property type="match status" value="2"/>
</dbReference>
<accession>A0A0A8E243</accession>
<sequence>MTDHEFDVYWYKTLSIVVAILIKNDLNDINQKAIQPLLLKEENYEGASSPITVHNKFDKLLEAIEYIANNKPDGANLATLHENIKSELQVLYTLYFRRLSKSQLMFNNNTLEVGFEISNKEGVYKKKTYKEEVFVSRGLVGLICDYLDSLSYEAFRRTNKLRYRRLPPLPLLPINYQNYTIIKIKPQSITTALSVLPDRKILSASKFGWFIQVWDLYDLEISFKVLGDFYLNVGDVTALITLPDGKIVSGTKRGHILVWTLDDYKKPLFELRDGGRQGRITALGYIQGGKLVSGSEDGAIRVWNLNDPTSPPIVLSIHSEDIIALGVLSDRETVSASMDGTIRVCNLDNRSSYIVAQQQRVFALEVLPGRRIASGSYEGSTIRIYDVDKRTCIKLEDPECGGITTLKRLPDDRIVAGSKNGGIKIWNLINNTNIKLTTGHDSMITALGILPGGEIVSGSEDGIIRVWGCFNKEENIKINQLFIREVVSIYRNTVKNRKISFGIAGKRVNNEILPDNLAKVIIKVQSDTNILGLLPHKFVERFAKEIELQTINRNNAVKNTKLFTHRDDDITNLYSDPLTVLKDIWYNLFCLSVKRDYYKYDLRI</sequence>
<evidence type="ECO:0000256" key="2">
    <source>
        <dbReference type="ARBA" id="ARBA00022737"/>
    </source>
</evidence>
<dbReference type="PANTHER" id="PTHR19848:SF8">
    <property type="entry name" value="F-BOX AND WD REPEAT DOMAIN CONTAINING 7"/>
    <property type="match status" value="1"/>
</dbReference>
<dbReference type="EMBL" id="CP010427">
    <property type="protein sequence ID" value="AJC48280.1"/>
    <property type="molecule type" value="Genomic_DNA"/>
</dbReference>
<keyword evidence="5" id="KW-1185">Reference proteome</keyword>
<protein>
    <submittedName>
        <fullName evidence="4">Uncharacterized protein</fullName>
    </submittedName>
</protein>
<dbReference type="InterPro" id="IPR001680">
    <property type="entry name" value="WD40_rpt"/>
</dbReference>
<dbReference type="InterPro" id="IPR015943">
    <property type="entry name" value="WD40/YVTN_repeat-like_dom_sf"/>
</dbReference>
<dbReference type="AlphaFoldDB" id="A0A0A8E243"/>
<organism evidence="4 5">
    <name type="scientific">Allofrancisella guangzhouensis</name>
    <dbReference type="NCBI Taxonomy" id="594679"/>
    <lineage>
        <taxon>Bacteria</taxon>
        <taxon>Pseudomonadati</taxon>
        <taxon>Pseudomonadota</taxon>
        <taxon>Gammaproteobacteria</taxon>
        <taxon>Thiotrichales</taxon>
        <taxon>Francisellaceae</taxon>
        <taxon>Allofrancisella</taxon>
    </lineage>
</organism>
<dbReference type="InterPro" id="IPR019775">
    <property type="entry name" value="WD40_repeat_CS"/>
</dbReference>
<dbReference type="InterPro" id="IPR036322">
    <property type="entry name" value="WD40_repeat_dom_sf"/>
</dbReference>
<dbReference type="PROSITE" id="PS50294">
    <property type="entry name" value="WD_REPEATS_REGION"/>
    <property type="match status" value="1"/>
</dbReference>
<evidence type="ECO:0000256" key="1">
    <source>
        <dbReference type="ARBA" id="ARBA00022574"/>
    </source>
</evidence>
<dbReference type="KEGG" id="fgu:SD28_00680"/>
<dbReference type="PANTHER" id="PTHR19848">
    <property type="entry name" value="WD40 REPEAT PROTEIN"/>
    <property type="match status" value="1"/>
</dbReference>
<dbReference type="InterPro" id="IPR020472">
    <property type="entry name" value="WD40_PAC1"/>
</dbReference>
<name>A0A0A8E243_9GAMM</name>
<evidence type="ECO:0000313" key="5">
    <source>
        <dbReference type="Proteomes" id="UP000031104"/>
    </source>
</evidence>
<dbReference type="SMART" id="SM00320">
    <property type="entry name" value="WD40"/>
    <property type="match status" value="7"/>
</dbReference>
<dbReference type="Pfam" id="PF00400">
    <property type="entry name" value="WD40"/>
    <property type="match status" value="2"/>
</dbReference>
<keyword evidence="2" id="KW-0677">Repeat</keyword>
<dbReference type="PRINTS" id="PR00320">
    <property type="entry name" value="GPROTEINBRPT"/>
</dbReference>
<reference evidence="4 5" key="1">
    <citation type="submission" date="2014-12" db="EMBL/GenBank/DDBJ databases">
        <title>Complete genome sequence of Francisella guanzhouensis strain 08HL01032 isolated from air-conditioning system in China.</title>
        <authorList>
            <person name="Svensson D."/>
            <person name="Ohrman C."/>
            <person name="Backman S."/>
            <person name="Karlsson E."/>
            <person name="Nilsson E."/>
            <person name="Bystrom M."/>
            <person name="Larkeryd A."/>
            <person name="Stenberg P."/>
            <person name="Scholtz H.C."/>
            <person name="Forsman M."/>
            <person name="Sjodin A."/>
        </authorList>
    </citation>
    <scope>NUCLEOTIDE SEQUENCE [LARGE SCALE GENOMIC DNA]</scope>
    <source>
        <strain evidence="4 5">08HL01032</strain>
    </source>
</reference>
<dbReference type="PROSITE" id="PS00678">
    <property type="entry name" value="WD_REPEATS_1"/>
    <property type="match status" value="1"/>
</dbReference>
<keyword evidence="1 3" id="KW-0853">WD repeat</keyword>
<dbReference type="OrthoDB" id="5623591at2"/>
<evidence type="ECO:0000256" key="3">
    <source>
        <dbReference type="PROSITE-ProRule" id="PRU00221"/>
    </source>
</evidence>
<dbReference type="PROSITE" id="PS50082">
    <property type="entry name" value="WD_REPEATS_2"/>
    <property type="match status" value="2"/>
</dbReference>
<dbReference type="RefSeq" id="WP_039123105.1">
    <property type="nucleotide sequence ID" value="NZ_CP010427.1"/>
</dbReference>
<dbReference type="HOGENOM" id="CLU_451825_0_0_6"/>
<proteinExistence type="predicted"/>
<evidence type="ECO:0000313" key="4">
    <source>
        <dbReference type="EMBL" id="AJC48280.1"/>
    </source>
</evidence>
<dbReference type="STRING" id="594679.SD28_00680"/>
<dbReference type="Proteomes" id="UP000031104">
    <property type="component" value="Chromosome"/>
</dbReference>
<dbReference type="SUPFAM" id="SSF50978">
    <property type="entry name" value="WD40 repeat-like"/>
    <property type="match status" value="1"/>
</dbReference>
<feature type="repeat" description="WD" evidence="3">
    <location>
        <begin position="437"/>
        <end position="467"/>
    </location>
</feature>